<protein>
    <recommendedName>
        <fullName evidence="1">Baseplate hub protein gp44/GpP-like second domain-containing protein</fullName>
    </recommendedName>
</protein>
<organism evidence="2 3">
    <name type="scientific">Mycolicibacterium conceptionense</name>
    <dbReference type="NCBI Taxonomy" id="451644"/>
    <lineage>
        <taxon>Bacteria</taxon>
        <taxon>Bacillati</taxon>
        <taxon>Actinomycetota</taxon>
        <taxon>Actinomycetes</taxon>
        <taxon>Mycobacteriales</taxon>
        <taxon>Mycobacteriaceae</taxon>
        <taxon>Mycolicibacterium</taxon>
    </lineage>
</organism>
<reference evidence="2 3" key="1">
    <citation type="submission" date="2015-06" db="EMBL/GenBank/DDBJ databases">
        <title>Genome sequence of Mycobacterium conceptionense strain MLE.</title>
        <authorList>
            <person name="Greninger A.L."/>
            <person name="Cunningham G."/>
            <person name="Chiu C.Y."/>
            <person name="Miller S."/>
        </authorList>
    </citation>
    <scope>NUCLEOTIDE SEQUENCE [LARGE SCALE GENOMIC DNA]</scope>
    <source>
        <strain evidence="2 3">MLE</strain>
    </source>
</reference>
<proteinExistence type="predicted"/>
<dbReference type="InterPro" id="IPR053981">
    <property type="entry name" value="Gp44/GpP-like_2nd"/>
</dbReference>
<dbReference type="AlphaFoldDB" id="A0A0J8WS74"/>
<evidence type="ECO:0000313" key="2">
    <source>
        <dbReference type="EMBL" id="KMV15849.1"/>
    </source>
</evidence>
<dbReference type="RefSeq" id="WP_019342864.1">
    <property type="nucleotide sequence ID" value="NZ_AGSZ01000002.1"/>
</dbReference>
<accession>A0A0J8WS74</accession>
<feature type="domain" description="Baseplate hub protein gp44/GpP-like second" evidence="1">
    <location>
        <begin position="97"/>
        <end position="167"/>
    </location>
</feature>
<dbReference type="Pfam" id="PF22255">
    <property type="entry name" value="Gp44-like_2nd"/>
    <property type="match status" value="1"/>
</dbReference>
<dbReference type="SUPFAM" id="SSF69279">
    <property type="entry name" value="Phage tail proteins"/>
    <property type="match status" value="1"/>
</dbReference>
<dbReference type="PATRIC" id="fig|451644.5.peg.4843"/>
<sequence length="339" mass="34347">MSVLSFGATATVGSLRYDAGIAQVRIVQSLGPGVGSARISLPRDLRADAVPGDEVEVALVGETGTPSTVFTGTVLAVRRGLDQTTVHCGDASAALAAARSGSTFEQQRVSAIITALAEEAGVRTGSVEVDLDLVRYTADQGRTAWEHISRLADWAGALATTTADGYVEVRPAPSPPAAVALRYGREIAELGVLVAAPTPALVWTGNGPAGNASDVRAPLQTTGTLPESAPGPDTHTIRVPAAALRTPAGAESAAKSYGRRNGAPRLRAACWLVPQVRPGVTVQITDAPTPQSSGPWLITRVTHVVGPGPAGRTALEALGITGASGGLADEVAGAIGSLP</sequence>
<dbReference type="Proteomes" id="UP000037594">
    <property type="component" value="Unassembled WGS sequence"/>
</dbReference>
<dbReference type="Gene3D" id="3.55.50.10">
    <property type="entry name" value="Baseplate protein-like domains"/>
    <property type="match status" value="1"/>
</dbReference>
<dbReference type="EMBL" id="LFOD01000026">
    <property type="protein sequence ID" value="KMV15849.1"/>
    <property type="molecule type" value="Genomic_DNA"/>
</dbReference>
<comment type="caution">
    <text evidence="2">The sequence shown here is derived from an EMBL/GenBank/DDBJ whole genome shotgun (WGS) entry which is preliminary data.</text>
</comment>
<dbReference type="OrthoDB" id="5145891at2"/>
<gene>
    <name evidence="2" type="ORF">ACT17_23470</name>
</gene>
<evidence type="ECO:0000259" key="1">
    <source>
        <dbReference type="Pfam" id="PF22255"/>
    </source>
</evidence>
<name>A0A0J8WS74_9MYCO</name>
<evidence type="ECO:0000313" key="3">
    <source>
        <dbReference type="Proteomes" id="UP000037594"/>
    </source>
</evidence>